<accession>A0A180GF16</accession>
<evidence type="ECO:0000313" key="2">
    <source>
        <dbReference type="EMBL" id="OAV91129.1"/>
    </source>
</evidence>
<dbReference type="Proteomes" id="UP000005240">
    <property type="component" value="Unassembled WGS sequence"/>
</dbReference>
<evidence type="ECO:0000256" key="1">
    <source>
        <dbReference type="SAM" id="MobiDB-lite"/>
    </source>
</evidence>
<evidence type="ECO:0000313" key="4">
    <source>
        <dbReference type="Proteomes" id="UP000005240"/>
    </source>
</evidence>
<dbReference type="AlphaFoldDB" id="A0A180GF16"/>
<feature type="region of interest" description="Disordered" evidence="1">
    <location>
        <begin position="40"/>
        <end position="78"/>
    </location>
</feature>
<organism evidence="2">
    <name type="scientific">Puccinia triticina (isolate 1-1 / race 1 (BBBD))</name>
    <name type="common">Brown leaf rust fungus</name>
    <dbReference type="NCBI Taxonomy" id="630390"/>
    <lineage>
        <taxon>Eukaryota</taxon>
        <taxon>Fungi</taxon>
        <taxon>Dikarya</taxon>
        <taxon>Basidiomycota</taxon>
        <taxon>Pucciniomycotina</taxon>
        <taxon>Pucciniomycetes</taxon>
        <taxon>Pucciniales</taxon>
        <taxon>Pucciniaceae</taxon>
        <taxon>Puccinia</taxon>
    </lineage>
</organism>
<protein>
    <submittedName>
        <fullName evidence="2 3">Uncharacterized protein</fullName>
    </submittedName>
</protein>
<dbReference type="EnsemblFungi" id="PTTG_12146-t43_2">
    <property type="protein sequence ID" value="PTTG_12146-t43_2-p1"/>
    <property type="gene ID" value="PTTG_12146"/>
</dbReference>
<reference evidence="3" key="4">
    <citation type="submission" date="2025-05" db="UniProtKB">
        <authorList>
            <consortium name="EnsemblFungi"/>
        </authorList>
    </citation>
    <scope>IDENTIFICATION</scope>
    <source>
        <strain evidence="3">isolate 1-1 / race 1 (BBBD)</strain>
    </source>
</reference>
<dbReference type="VEuPathDB" id="FungiDB:PTTG_12146"/>
<name>A0A180GF16_PUCT1</name>
<feature type="compositionally biased region" description="Polar residues" evidence="1">
    <location>
        <begin position="185"/>
        <end position="198"/>
    </location>
</feature>
<reference evidence="3 4" key="3">
    <citation type="journal article" date="2017" name="G3 (Bethesda)">
        <title>Comparative analysis highlights variable genome content of wheat rusts and divergence of the mating loci.</title>
        <authorList>
            <person name="Cuomo C.A."/>
            <person name="Bakkeren G."/>
            <person name="Khalil H.B."/>
            <person name="Panwar V."/>
            <person name="Joly D."/>
            <person name="Linning R."/>
            <person name="Sakthikumar S."/>
            <person name="Song X."/>
            <person name="Adiconis X."/>
            <person name="Fan L."/>
            <person name="Goldberg J.M."/>
            <person name="Levin J.Z."/>
            <person name="Young S."/>
            <person name="Zeng Q."/>
            <person name="Anikster Y."/>
            <person name="Bruce M."/>
            <person name="Wang M."/>
            <person name="Yin C."/>
            <person name="McCallum B."/>
            <person name="Szabo L.J."/>
            <person name="Hulbert S."/>
            <person name="Chen X."/>
            <person name="Fellers J.P."/>
        </authorList>
    </citation>
    <scope>NUCLEOTIDE SEQUENCE</scope>
    <source>
        <strain evidence="4">Isolate 1-1 / race 1 (BBBD)</strain>
        <strain evidence="3">isolate 1-1 / race 1 (BBBD)</strain>
    </source>
</reference>
<feature type="compositionally biased region" description="Polar residues" evidence="1">
    <location>
        <begin position="42"/>
        <end position="67"/>
    </location>
</feature>
<keyword evidence="4" id="KW-1185">Reference proteome</keyword>
<feature type="compositionally biased region" description="Polar residues" evidence="1">
    <location>
        <begin position="209"/>
        <end position="220"/>
    </location>
</feature>
<evidence type="ECO:0000313" key="3">
    <source>
        <dbReference type="EnsemblFungi" id="PTTG_12146-t43_2-p1"/>
    </source>
</evidence>
<reference evidence="2" key="2">
    <citation type="submission" date="2016-05" db="EMBL/GenBank/DDBJ databases">
        <title>Comparative analysis highlights variable genome content of wheat rusts and divergence of the mating loci.</title>
        <authorList>
            <person name="Cuomo C.A."/>
            <person name="Bakkeren G."/>
            <person name="Szabo L."/>
            <person name="Khalil H."/>
            <person name="Joly D."/>
            <person name="Goldberg J."/>
            <person name="Young S."/>
            <person name="Zeng Q."/>
            <person name="Fellers J."/>
        </authorList>
    </citation>
    <scope>NUCLEOTIDE SEQUENCE [LARGE SCALE GENOMIC DNA]</scope>
    <source>
        <strain evidence="2">1-1 BBBD Race 1</strain>
    </source>
</reference>
<proteinExistence type="predicted"/>
<feature type="region of interest" description="Disordered" evidence="1">
    <location>
        <begin position="1"/>
        <end position="28"/>
    </location>
</feature>
<feature type="region of interest" description="Disordered" evidence="1">
    <location>
        <begin position="173"/>
        <end position="236"/>
    </location>
</feature>
<dbReference type="EMBL" id="ADAS02000086">
    <property type="protein sequence ID" value="OAV91129.1"/>
    <property type="molecule type" value="Genomic_DNA"/>
</dbReference>
<reference evidence="2" key="1">
    <citation type="submission" date="2009-11" db="EMBL/GenBank/DDBJ databases">
        <authorList>
            <consortium name="The Broad Institute Genome Sequencing Platform"/>
            <person name="Ward D."/>
            <person name="Feldgarden M."/>
            <person name="Earl A."/>
            <person name="Young S.K."/>
            <person name="Zeng Q."/>
            <person name="Koehrsen M."/>
            <person name="Alvarado L."/>
            <person name="Berlin A."/>
            <person name="Bochicchio J."/>
            <person name="Borenstein D."/>
            <person name="Chapman S.B."/>
            <person name="Chen Z."/>
            <person name="Engels R."/>
            <person name="Freedman E."/>
            <person name="Gellesch M."/>
            <person name="Goldberg J."/>
            <person name="Griggs A."/>
            <person name="Gujja S."/>
            <person name="Heilman E."/>
            <person name="Heiman D."/>
            <person name="Hepburn T."/>
            <person name="Howarth C."/>
            <person name="Jen D."/>
            <person name="Larson L."/>
            <person name="Lewis B."/>
            <person name="Mehta T."/>
            <person name="Park D."/>
            <person name="Pearson M."/>
            <person name="Roberts A."/>
            <person name="Saif S."/>
            <person name="Shea T."/>
            <person name="Shenoy N."/>
            <person name="Sisk P."/>
            <person name="Stolte C."/>
            <person name="Sykes S."/>
            <person name="Thomson T."/>
            <person name="Walk T."/>
            <person name="White J."/>
            <person name="Yandava C."/>
            <person name="Izard J."/>
            <person name="Baranova O.V."/>
            <person name="Blanton J.M."/>
            <person name="Tanner A.C."/>
            <person name="Dewhirst F.E."/>
            <person name="Haas B."/>
            <person name="Nusbaum C."/>
            <person name="Birren B."/>
        </authorList>
    </citation>
    <scope>NUCLEOTIDE SEQUENCE [LARGE SCALE GENOMIC DNA]</scope>
    <source>
        <strain evidence="2">1-1 BBBD Race 1</strain>
    </source>
</reference>
<gene>
    <name evidence="2" type="ORF">PTTG_12146</name>
</gene>
<sequence length="236" mass="26397">MSQNGRGRPINRGGLSNRMEENRRRATGQQHLHTTMHLGFPSSRNSLALPSNTNYRPGSLNNSIPSETNRDSRSNTFPSVDNCNLAAQPWIPTNPTQPNHIQHLSRHIPVPFRPNSQTIHRDVSYASQMASSNKHPLPHHPNQRSSIASGGVAIMPPLFTSDQTQPLFPNTLPTAHSNRHILSPCPTTNQTPNNVFSHHSNHQDRLLSHRSQPASPSYQGRTMPHHRSQTCKFVDQ</sequence>